<dbReference type="GO" id="GO:0015293">
    <property type="term" value="F:symporter activity"/>
    <property type="evidence" value="ECO:0007669"/>
    <property type="project" value="TreeGrafter"/>
</dbReference>
<feature type="transmembrane region" description="Helical" evidence="14">
    <location>
        <begin position="19"/>
        <end position="39"/>
    </location>
</feature>
<organism evidence="15 16">
    <name type="scientific">Phaedon cochleariae</name>
    <name type="common">Mustard beetle</name>
    <dbReference type="NCBI Taxonomy" id="80249"/>
    <lineage>
        <taxon>Eukaryota</taxon>
        <taxon>Metazoa</taxon>
        <taxon>Ecdysozoa</taxon>
        <taxon>Arthropoda</taxon>
        <taxon>Hexapoda</taxon>
        <taxon>Insecta</taxon>
        <taxon>Pterygota</taxon>
        <taxon>Neoptera</taxon>
        <taxon>Endopterygota</taxon>
        <taxon>Coleoptera</taxon>
        <taxon>Polyphaga</taxon>
        <taxon>Cucujiformia</taxon>
        <taxon>Chrysomeloidea</taxon>
        <taxon>Chrysomelidae</taxon>
        <taxon>Chrysomelinae</taxon>
        <taxon>Chrysomelini</taxon>
        <taxon>Phaedon</taxon>
    </lineage>
</organism>
<dbReference type="Gene3D" id="1.20.1730.10">
    <property type="entry name" value="Sodium/glucose cotransporter"/>
    <property type="match status" value="1"/>
</dbReference>
<dbReference type="CDD" id="cd11492">
    <property type="entry name" value="SLC5sbd_NIS-SMVT"/>
    <property type="match status" value="1"/>
</dbReference>
<feature type="transmembrane region" description="Helical" evidence="14">
    <location>
        <begin position="67"/>
        <end position="85"/>
    </location>
</feature>
<proteinExistence type="inferred from homology"/>
<evidence type="ECO:0000256" key="14">
    <source>
        <dbReference type="SAM" id="Phobius"/>
    </source>
</evidence>
<dbReference type="EMBL" id="OU896716">
    <property type="protein sequence ID" value="CAH1117769.1"/>
    <property type="molecule type" value="Genomic_DNA"/>
</dbReference>
<sequence length="615" mass="67518">MASEANIQRLNKDLYHFEIVDYVVFSSMLLLSALTGLYYGCRSKYCKSESGQTLSEYLTGNRNLKPFPVALSLIASYVSGVTILGTPSDIYLFGTQYWLIVISIWLSGLVVSTVYLPVFLKLQVHSSYEYLELRFSSVVRTIASVFFVLDEVMFLPIIIYVPSLAFNQVTGINIHLIGTIVSVVCVFYTFMGGLKAVVWTDSWQVIAMFISVVLVVILGSISVGGPSVIIDLTSKGNRFDFFNSNPSMYERYTIFSVIIGGFSYWTCFNSVNQTMVQRYLSLPTERQSKISVLIFTIGVSGFVWICCYAGILVYATYYGCDPLSMGRIQADDQILPLFVMETVGHLRGVPGLFIAGVFGAALSSLSVVLNSTAQVFLEDFLKGCMKMTLSERIATIVVKAVILVLGIIAVGFLYVVEHMGGVLAMASSLSAIAASVSCGMFTLGMLIPWANSYGAIAGAISGAVMSGLVSFGGQFVSAAKLVVAHRLPVFVNDSCFEKYGIPNDTTVTPIIYPDESDIFPLFRLSFMWITPIGVISVLLVGMIVSLLTGKTDMRSMDPELISPVAKWMLPAEAQRYAGSAIRKARNREILENENMVQVQMITIREMSPSEMRKTS</sequence>
<evidence type="ECO:0000256" key="11">
    <source>
        <dbReference type="ARBA" id="ARBA00023201"/>
    </source>
</evidence>
<reference evidence="15" key="2">
    <citation type="submission" date="2022-10" db="EMBL/GenBank/DDBJ databases">
        <authorList>
            <consortium name="ENA_rothamsted_submissions"/>
            <consortium name="culmorum"/>
            <person name="King R."/>
        </authorList>
    </citation>
    <scope>NUCLEOTIDE SEQUENCE</scope>
</reference>
<keyword evidence="4" id="KW-1003">Cell membrane</keyword>
<evidence type="ECO:0000256" key="6">
    <source>
        <dbReference type="ARBA" id="ARBA00022989"/>
    </source>
</evidence>
<dbReference type="GO" id="GO:0005886">
    <property type="term" value="C:plasma membrane"/>
    <property type="evidence" value="ECO:0007669"/>
    <property type="project" value="UniProtKB-SubCell"/>
</dbReference>
<feature type="transmembrane region" description="Helical" evidence="14">
    <location>
        <begin position="422"/>
        <end position="446"/>
    </location>
</feature>
<feature type="transmembrane region" description="Helical" evidence="14">
    <location>
        <begin position="453"/>
        <end position="476"/>
    </location>
</feature>
<dbReference type="Pfam" id="PF00474">
    <property type="entry name" value="SSF"/>
    <property type="match status" value="1"/>
</dbReference>
<keyword evidence="16" id="KW-1185">Reference proteome</keyword>
<protein>
    <recommendedName>
        <fullName evidence="17">Sodium/solute symporter</fullName>
    </recommendedName>
</protein>
<dbReference type="PROSITE" id="PS00456">
    <property type="entry name" value="NA_SOLUT_SYMP_1"/>
    <property type="match status" value="1"/>
</dbReference>
<evidence type="ECO:0000256" key="12">
    <source>
        <dbReference type="ARBA" id="ARBA00036099"/>
    </source>
</evidence>
<feature type="transmembrane region" description="Helical" evidence="14">
    <location>
        <begin position="352"/>
        <end position="372"/>
    </location>
</feature>
<feature type="transmembrane region" description="Helical" evidence="14">
    <location>
        <begin position="393"/>
        <end position="416"/>
    </location>
</feature>
<dbReference type="InterPro" id="IPR018212">
    <property type="entry name" value="Na/solute_symporter_CS"/>
</dbReference>
<dbReference type="InterPro" id="IPR051163">
    <property type="entry name" value="Sodium:Solute_Symporter_SSF"/>
</dbReference>
<evidence type="ECO:0008006" key="17">
    <source>
        <dbReference type="Google" id="ProtNLM"/>
    </source>
</evidence>
<dbReference type="PROSITE" id="PS50283">
    <property type="entry name" value="NA_SOLUT_SYMP_3"/>
    <property type="match status" value="1"/>
</dbReference>
<keyword evidence="7" id="KW-0915">Sodium</keyword>
<dbReference type="Proteomes" id="UP001153737">
    <property type="component" value="Chromosome 10"/>
</dbReference>
<feature type="transmembrane region" description="Helical" evidence="14">
    <location>
        <begin position="174"/>
        <end position="194"/>
    </location>
</feature>
<evidence type="ECO:0000256" key="9">
    <source>
        <dbReference type="ARBA" id="ARBA00023136"/>
    </source>
</evidence>
<keyword evidence="3" id="KW-0813">Transport</keyword>
<evidence type="ECO:0000256" key="1">
    <source>
        <dbReference type="ARBA" id="ARBA00004651"/>
    </source>
</evidence>
<comment type="subcellular location">
    <subcellularLocation>
        <location evidence="1">Cell membrane</location>
        <topology evidence="1">Multi-pass membrane protein</topology>
    </subcellularLocation>
</comment>
<feature type="transmembrane region" description="Helical" evidence="14">
    <location>
        <begin position="252"/>
        <end position="271"/>
    </location>
</feature>
<keyword evidence="10" id="KW-0325">Glycoprotein</keyword>
<name>A0A9P0DH33_PHACE</name>
<keyword evidence="5 14" id="KW-0812">Transmembrane</keyword>
<evidence type="ECO:0000256" key="5">
    <source>
        <dbReference type="ARBA" id="ARBA00022692"/>
    </source>
</evidence>
<dbReference type="GO" id="GO:0006814">
    <property type="term" value="P:sodium ion transport"/>
    <property type="evidence" value="ECO:0007669"/>
    <property type="project" value="UniProtKB-KW"/>
</dbReference>
<evidence type="ECO:0000256" key="3">
    <source>
        <dbReference type="ARBA" id="ARBA00022448"/>
    </source>
</evidence>
<dbReference type="PANTHER" id="PTHR42985">
    <property type="entry name" value="SODIUM-COUPLED MONOCARBOXYLATE TRANSPORTER"/>
    <property type="match status" value="1"/>
</dbReference>
<dbReference type="OrthoDB" id="196131at2759"/>
<evidence type="ECO:0000313" key="16">
    <source>
        <dbReference type="Proteomes" id="UP001153737"/>
    </source>
</evidence>
<dbReference type="NCBIfam" id="TIGR00813">
    <property type="entry name" value="sss"/>
    <property type="match status" value="1"/>
</dbReference>
<feature type="transmembrane region" description="Helical" evidence="14">
    <location>
        <begin position="97"/>
        <end position="120"/>
    </location>
</feature>
<dbReference type="GO" id="GO:0015075">
    <property type="term" value="F:monoatomic ion transmembrane transporter activity"/>
    <property type="evidence" value="ECO:0007669"/>
    <property type="project" value="UniProtKB-ARBA"/>
</dbReference>
<evidence type="ECO:0000256" key="2">
    <source>
        <dbReference type="ARBA" id="ARBA00006434"/>
    </source>
</evidence>
<evidence type="ECO:0000256" key="4">
    <source>
        <dbReference type="ARBA" id="ARBA00022475"/>
    </source>
</evidence>
<dbReference type="GO" id="GO:0098660">
    <property type="term" value="P:inorganic ion transmembrane transport"/>
    <property type="evidence" value="ECO:0007669"/>
    <property type="project" value="UniProtKB-ARBA"/>
</dbReference>
<gene>
    <name evidence="15" type="ORF">PHAECO_LOCUS2060</name>
</gene>
<evidence type="ECO:0000256" key="10">
    <source>
        <dbReference type="ARBA" id="ARBA00023180"/>
    </source>
</evidence>
<accession>A0A9P0DH33</accession>
<evidence type="ECO:0000313" key="15">
    <source>
        <dbReference type="EMBL" id="CAH1117769.1"/>
    </source>
</evidence>
<reference evidence="15" key="1">
    <citation type="submission" date="2022-01" db="EMBL/GenBank/DDBJ databases">
        <authorList>
            <person name="King R."/>
        </authorList>
    </citation>
    <scope>NUCLEOTIDE SEQUENCE</scope>
</reference>
<keyword evidence="8" id="KW-0406">Ion transport</keyword>
<evidence type="ECO:0000256" key="8">
    <source>
        <dbReference type="ARBA" id="ARBA00023065"/>
    </source>
</evidence>
<keyword evidence="6 14" id="KW-1133">Transmembrane helix</keyword>
<keyword evidence="11" id="KW-0739">Sodium transport</keyword>
<keyword evidence="9 14" id="KW-0472">Membrane</keyword>
<evidence type="ECO:0000256" key="13">
    <source>
        <dbReference type="RuleBase" id="RU362091"/>
    </source>
</evidence>
<comment type="catalytic activity">
    <reaction evidence="12">
        <text>iodide(out) + 2 Na(+)(out) = iodide(in) + 2 Na(+)(in)</text>
        <dbReference type="Rhea" id="RHEA:71207"/>
        <dbReference type="ChEBI" id="CHEBI:16382"/>
        <dbReference type="ChEBI" id="CHEBI:29101"/>
    </reaction>
</comment>
<dbReference type="AlphaFoldDB" id="A0A9P0DH33"/>
<feature type="transmembrane region" description="Helical" evidence="14">
    <location>
        <begin position="526"/>
        <end position="547"/>
    </location>
</feature>
<feature type="transmembrane region" description="Helical" evidence="14">
    <location>
        <begin position="141"/>
        <end position="162"/>
    </location>
</feature>
<dbReference type="InterPro" id="IPR038377">
    <property type="entry name" value="Na/Glc_symporter_sf"/>
</dbReference>
<dbReference type="PANTHER" id="PTHR42985:SF41">
    <property type="entry name" value="GH19970P-RELATED"/>
    <property type="match status" value="1"/>
</dbReference>
<evidence type="ECO:0000256" key="7">
    <source>
        <dbReference type="ARBA" id="ARBA00023053"/>
    </source>
</evidence>
<feature type="transmembrane region" description="Helical" evidence="14">
    <location>
        <begin position="206"/>
        <end position="232"/>
    </location>
</feature>
<comment type="similarity">
    <text evidence="2 13">Belongs to the sodium:solute symporter (SSF) (TC 2.A.21) family.</text>
</comment>
<feature type="transmembrane region" description="Helical" evidence="14">
    <location>
        <begin position="292"/>
        <end position="317"/>
    </location>
</feature>
<dbReference type="InterPro" id="IPR001734">
    <property type="entry name" value="Na/solute_symporter"/>
</dbReference>